<name>A0A1H7SZM1_STIAU</name>
<keyword evidence="1" id="KW-0802">TPR repeat</keyword>
<sequence length="464" mass="48983">MMLALTFATAALLGADPSNLPPNHPPVPPGVSASPAAPGGALPQGHPPFAGGGDTPAPAAPGSLPAGHPPMSETGRAPPSAEELLKQLDSTEGLRTREKTFEIASSLGKLYYANGRTADSVMYFLQAEEKAVKTRALYLEQRKKLGKKPVPSAEEAQCGFAANASVEDMGKVAEERAKKGDAAGAAACARAALAPVIEVEVLRANALYLSGDMQGALTVYGRVLEVVPSHEEALFSRSAVLYETKGEDVKALQTAHEGFQAFVAMHPDSPRADLAKQLGQFAEDTAKAGGRQKWKQARAEDRRVRLSQPLPPQRPMEAMPPAQAAAGSGGMPTLTPEMVDAIQNTERTPELEAGLAKLVEEGEEHLARGRYDEALAAYRRVVPFQPENGRAKAGMAWAMVGLGRPMADRIWGVAVSSDAAAVEKLGDTLQARGDERGAKALWTKLLNSAPDYPNKANLQAKANP</sequence>
<feature type="region of interest" description="Disordered" evidence="2">
    <location>
        <begin position="18"/>
        <end position="80"/>
    </location>
</feature>
<feature type="compositionally biased region" description="Low complexity" evidence="2">
    <location>
        <begin position="315"/>
        <end position="326"/>
    </location>
</feature>
<evidence type="ECO:0000256" key="2">
    <source>
        <dbReference type="SAM" id="MobiDB-lite"/>
    </source>
</evidence>
<dbReference type="SUPFAM" id="SSF48452">
    <property type="entry name" value="TPR-like"/>
    <property type="match status" value="2"/>
</dbReference>
<dbReference type="SMART" id="SM00028">
    <property type="entry name" value="TPR"/>
    <property type="match status" value="4"/>
</dbReference>
<protein>
    <submittedName>
        <fullName evidence="3">Tetratricopeptide repeat-containing protein</fullName>
    </submittedName>
</protein>
<dbReference type="PROSITE" id="PS50005">
    <property type="entry name" value="TPR"/>
    <property type="match status" value="1"/>
</dbReference>
<evidence type="ECO:0000256" key="1">
    <source>
        <dbReference type="PROSITE-ProRule" id="PRU00339"/>
    </source>
</evidence>
<feature type="region of interest" description="Disordered" evidence="2">
    <location>
        <begin position="285"/>
        <end position="328"/>
    </location>
</feature>
<dbReference type="AlphaFoldDB" id="A0A1H7SZM1"/>
<evidence type="ECO:0000313" key="4">
    <source>
        <dbReference type="Proteomes" id="UP000182719"/>
    </source>
</evidence>
<reference evidence="4" key="1">
    <citation type="submission" date="2016-10" db="EMBL/GenBank/DDBJ databases">
        <authorList>
            <person name="Varghese N."/>
            <person name="Submissions S."/>
        </authorList>
    </citation>
    <scope>NUCLEOTIDE SEQUENCE [LARGE SCALE GENOMIC DNA]</scope>
    <source>
        <strain evidence="4">DSM 17044</strain>
    </source>
</reference>
<dbReference type="EMBL" id="FOAP01000008">
    <property type="protein sequence ID" value="SEL77506.1"/>
    <property type="molecule type" value="Genomic_DNA"/>
</dbReference>
<proteinExistence type="predicted"/>
<dbReference type="Proteomes" id="UP000182719">
    <property type="component" value="Unassembled WGS sequence"/>
</dbReference>
<organism evidence="3 4">
    <name type="scientific">Stigmatella aurantiaca</name>
    <dbReference type="NCBI Taxonomy" id="41"/>
    <lineage>
        <taxon>Bacteria</taxon>
        <taxon>Pseudomonadati</taxon>
        <taxon>Myxococcota</taxon>
        <taxon>Myxococcia</taxon>
        <taxon>Myxococcales</taxon>
        <taxon>Cystobacterineae</taxon>
        <taxon>Archangiaceae</taxon>
        <taxon>Stigmatella</taxon>
    </lineage>
</organism>
<dbReference type="Gene3D" id="1.25.40.10">
    <property type="entry name" value="Tetratricopeptide repeat domain"/>
    <property type="match status" value="2"/>
</dbReference>
<dbReference type="InterPro" id="IPR019734">
    <property type="entry name" value="TPR_rpt"/>
</dbReference>
<dbReference type="OrthoDB" id="5492840at2"/>
<feature type="repeat" description="TPR" evidence="1">
    <location>
        <begin position="355"/>
        <end position="388"/>
    </location>
</feature>
<evidence type="ECO:0000313" key="3">
    <source>
        <dbReference type="EMBL" id="SEL77506.1"/>
    </source>
</evidence>
<keyword evidence="4" id="KW-1185">Reference proteome</keyword>
<gene>
    <name evidence="3" type="ORF">SAMN05444354_108195</name>
</gene>
<dbReference type="RefSeq" id="WP_075007570.1">
    <property type="nucleotide sequence ID" value="NZ_FOAP01000008.1"/>
</dbReference>
<accession>A0A1H7SZM1</accession>
<dbReference type="InterPro" id="IPR011990">
    <property type="entry name" value="TPR-like_helical_dom_sf"/>
</dbReference>
<feature type="compositionally biased region" description="Pro residues" evidence="2">
    <location>
        <begin position="19"/>
        <end position="29"/>
    </location>
</feature>
<feature type="compositionally biased region" description="Low complexity" evidence="2">
    <location>
        <begin position="30"/>
        <end position="70"/>
    </location>
</feature>